<sequence length="211" mass="22136">MAIQDRRGGYDHFDPQKMLPGEWAVVLRGDPNVSDGKATYVCFSAGVVKRLMTEEDLTIELDERTQEIINRLVGEVGAAVKDAVEAAKYASNAGESANAQAQAAEAAASRANATADDLERRRQDGEFNGPAGPQGPIGPNGPAGPQGPQGIQGKKGDKGDKGDRGGDAAVVESKGVYAFQVRGDGHLYIIYAGADAPGYKIDDNGHLVMIL</sequence>
<reference evidence="2 3" key="1">
    <citation type="submission" date="2019-01" db="EMBL/GenBank/DDBJ databases">
        <title>PMF-metabolizing Aryl O-demethylase.</title>
        <authorList>
            <person name="Kim M."/>
        </authorList>
    </citation>
    <scope>NUCLEOTIDE SEQUENCE [LARGE SCALE GENOMIC DNA]</scope>
    <source>
        <strain evidence="2 3">PMF1</strain>
    </source>
</reference>
<dbReference type="KEGG" id="bpro:PMF13cell1_04462"/>
<evidence type="ECO:0000313" key="3">
    <source>
        <dbReference type="Proteomes" id="UP000289794"/>
    </source>
</evidence>
<feature type="compositionally biased region" description="Basic and acidic residues" evidence="1">
    <location>
        <begin position="154"/>
        <end position="166"/>
    </location>
</feature>
<evidence type="ECO:0000256" key="1">
    <source>
        <dbReference type="SAM" id="MobiDB-lite"/>
    </source>
</evidence>
<dbReference type="EMBL" id="CP035945">
    <property type="protein sequence ID" value="QBE98893.1"/>
    <property type="molecule type" value="Genomic_DNA"/>
</dbReference>
<evidence type="ECO:0008006" key="4">
    <source>
        <dbReference type="Google" id="ProtNLM"/>
    </source>
</evidence>
<gene>
    <name evidence="2" type="ORF">PMF13cell1_04462</name>
</gene>
<accession>A0A4P6M5Q4</accession>
<organism evidence="2 3">
    <name type="scientific">Blautia producta</name>
    <dbReference type="NCBI Taxonomy" id="33035"/>
    <lineage>
        <taxon>Bacteria</taxon>
        <taxon>Bacillati</taxon>
        <taxon>Bacillota</taxon>
        <taxon>Clostridia</taxon>
        <taxon>Lachnospirales</taxon>
        <taxon>Lachnospiraceae</taxon>
        <taxon>Blautia</taxon>
    </lineage>
</organism>
<dbReference type="AlphaFoldDB" id="A0A4P6M5Q4"/>
<feature type="region of interest" description="Disordered" evidence="1">
    <location>
        <begin position="123"/>
        <end position="167"/>
    </location>
</feature>
<dbReference type="Proteomes" id="UP000289794">
    <property type="component" value="Chromosome"/>
</dbReference>
<name>A0A4P6M5Q4_9FIRM</name>
<evidence type="ECO:0000313" key="2">
    <source>
        <dbReference type="EMBL" id="QBE98893.1"/>
    </source>
</evidence>
<protein>
    <recommendedName>
        <fullName evidence="4">Collagen-like protein</fullName>
    </recommendedName>
</protein>
<dbReference type="RefSeq" id="WP_279232384.1">
    <property type="nucleotide sequence ID" value="NZ_CP035945.1"/>
</dbReference>
<proteinExistence type="predicted"/>